<organism evidence="1">
    <name type="scientific">marine metagenome</name>
    <dbReference type="NCBI Taxonomy" id="408172"/>
    <lineage>
        <taxon>unclassified sequences</taxon>
        <taxon>metagenomes</taxon>
        <taxon>ecological metagenomes</taxon>
    </lineage>
</organism>
<sequence length="77" mass="8898">MTAEELEAADWEPFQLKLLKADVQEYIDADENVIESKKLLALQEEKVDYLEAVVKGLSTRGYLIKNAIDWKRFTEGH</sequence>
<protein>
    <submittedName>
        <fullName evidence="1">Uncharacterized protein</fullName>
    </submittedName>
</protein>
<gene>
    <name evidence="1" type="ORF">METZ01_LOCUS113196</name>
</gene>
<name>A0A381X719_9ZZZZ</name>
<dbReference type="EMBL" id="UINC01014087">
    <property type="protein sequence ID" value="SVA60342.1"/>
    <property type="molecule type" value="Genomic_DNA"/>
</dbReference>
<evidence type="ECO:0000313" key="1">
    <source>
        <dbReference type="EMBL" id="SVA60342.1"/>
    </source>
</evidence>
<proteinExistence type="predicted"/>
<dbReference type="AlphaFoldDB" id="A0A381X719"/>
<dbReference type="Pfam" id="PF11056">
    <property type="entry name" value="UvsY"/>
    <property type="match status" value="1"/>
</dbReference>
<accession>A0A381X719</accession>
<reference evidence="1" key="1">
    <citation type="submission" date="2018-05" db="EMBL/GenBank/DDBJ databases">
        <authorList>
            <person name="Lanie J.A."/>
            <person name="Ng W.-L."/>
            <person name="Kazmierczak K.M."/>
            <person name="Andrzejewski T.M."/>
            <person name="Davidsen T.M."/>
            <person name="Wayne K.J."/>
            <person name="Tettelin H."/>
            <person name="Glass J.I."/>
            <person name="Rusch D."/>
            <person name="Podicherti R."/>
            <person name="Tsui H.-C.T."/>
            <person name="Winkler M.E."/>
        </authorList>
    </citation>
    <scope>NUCLEOTIDE SEQUENCE</scope>
</reference>
<dbReference type="InterPro" id="IPR021289">
    <property type="entry name" value="UvsY"/>
</dbReference>